<keyword evidence="1 4" id="KW-1003">Cell membrane</keyword>
<dbReference type="PATRIC" id="fig|718251.5.peg.683"/>
<name>A0A0H3DNI3_EDWTF</name>
<dbReference type="Gene3D" id="3.40.1580.20">
    <property type="entry name" value="Syd protein"/>
    <property type="match status" value="1"/>
</dbReference>
<keyword evidence="2 4" id="KW-0997">Cell inner membrane</keyword>
<dbReference type="AlphaFoldDB" id="A0A0H3DNI3"/>
<organism evidence="5 6">
    <name type="scientific">Edwardsiella tarda (strain FL6-60)</name>
    <dbReference type="NCBI Taxonomy" id="718251"/>
    <lineage>
        <taxon>Bacteria</taxon>
        <taxon>Pseudomonadati</taxon>
        <taxon>Pseudomonadota</taxon>
        <taxon>Gammaproteobacteria</taxon>
        <taxon>Enterobacterales</taxon>
        <taxon>Hafniaceae</taxon>
        <taxon>Edwardsiella</taxon>
    </lineage>
</organism>
<dbReference type="HAMAP" id="MF_01104">
    <property type="entry name" value="Syd"/>
    <property type="match status" value="1"/>
</dbReference>
<dbReference type="GO" id="GO:0009898">
    <property type="term" value="C:cytoplasmic side of plasma membrane"/>
    <property type="evidence" value="ECO:0007669"/>
    <property type="project" value="InterPro"/>
</dbReference>
<gene>
    <name evidence="4" type="primary">syd</name>
    <name evidence="5" type="ordered locus">ETAF_0667</name>
</gene>
<dbReference type="InterPro" id="IPR038228">
    <property type="entry name" value="Syd_sf"/>
</dbReference>
<evidence type="ECO:0000256" key="1">
    <source>
        <dbReference type="ARBA" id="ARBA00022475"/>
    </source>
</evidence>
<evidence type="ECO:0000313" key="5">
    <source>
        <dbReference type="EMBL" id="ADM40789.1"/>
    </source>
</evidence>
<dbReference type="Proteomes" id="UP000002230">
    <property type="component" value="Chromosome"/>
</dbReference>
<proteinExistence type="inferred from homology"/>
<dbReference type="Pfam" id="PF07348">
    <property type="entry name" value="Syd"/>
    <property type="match status" value="1"/>
</dbReference>
<evidence type="ECO:0000256" key="2">
    <source>
        <dbReference type="ARBA" id="ARBA00022519"/>
    </source>
</evidence>
<dbReference type="KEGG" id="etd:ETAF_0667"/>
<evidence type="ECO:0000256" key="4">
    <source>
        <dbReference type="HAMAP-Rule" id="MF_01104"/>
    </source>
</evidence>
<reference evidence="6" key="1">
    <citation type="submission" date="2010-08" db="EMBL/GenBank/DDBJ databases">
        <title>Genome comparisons of Edwardsiella bacteria analysed using deep sequencing technology.</title>
        <authorList>
            <person name="van Soest J.J."/>
            <person name="Henkel C.V."/>
            <person name="Jansen H.J."/>
            <person name="van den Hondel C.A.M.J.J."/>
            <person name="Bloemberg G.V."/>
            <person name="Meijer A.H."/>
            <person name="Spaink H.P."/>
        </authorList>
    </citation>
    <scope>NUCLEOTIDE SEQUENCE [LARGE SCALE GENOMIC DNA]</scope>
    <source>
        <strain evidence="6">FL6-60</strain>
    </source>
</reference>
<evidence type="ECO:0000256" key="3">
    <source>
        <dbReference type="ARBA" id="ARBA00023136"/>
    </source>
</evidence>
<protein>
    <recommendedName>
        <fullName evidence="4">Protein Syd</fullName>
    </recommendedName>
</protein>
<comment type="subcellular location">
    <subcellularLocation>
        <location evidence="4">Cell inner membrane</location>
        <topology evidence="4">Peripheral membrane protein</topology>
        <orientation evidence="4">Cytoplasmic side</orientation>
    </subcellularLocation>
    <text evidence="4">Loosely associated with the cytoplasmic side of the inner membrane, probably via SecY.</text>
</comment>
<comment type="function">
    <text evidence="4">Interacts with the SecY protein in vivo. May bind preferentially to an uncomplexed state of SecY, thus functioning either as a chelating agent for excess SecY in the cell or as a regulatory factor that negatively controls the translocase function.</text>
</comment>
<dbReference type="EMBL" id="CP002154">
    <property type="protein sequence ID" value="ADM40789.1"/>
    <property type="molecule type" value="Genomic_DNA"/>
</dbReference>
<comment type="similarity">
    <text evidence="4">Belongs to the Syd family.</text>
</comment>
<sequence>MEHQVSAALREFTQRYVAQWQQQHGDWPASHALYGIPSPCVVYSRDDCVFWRPEPGRGEDLEGIGRALDIQLHPSLAPFFTTQYAGDMRARWNEIEMDLVQVWSEDDLQRLQENQIGHLVTQRRLKLSPTLFLASTADELSMVTLCNLSGSVLLEQFGSPQRRVLAQTLTEFLAELQPLAQEVG</sequence>
<accession>A0A0H3DNI3</accession>
<dbReference type="NCBIfam" id="NF003439">
    <property type="entry name" value="PRK04968.1"/>
    <property type="match status" value="1"/>
</dbReference>
<keyword evidence="3 4" id="KW-0472">Membrane</keyword>
<dbReference type="CDD" id="cd16323">
    <property type="entry name" value="Syd"/>
    <property type="match status" value="1"/>
</dbReference>
<reference evidence="5 6" key="2">
    <citation type="journal article" date="2011" name="BMC Immunol.">
        <title>Comparison of static immersion and intravenous injection systems for exposure of zebrafish embryos to the natural pathogen Edwardsiella tarda.</title>
        <authorList>
            <person name="van Soest J.J."/>
            <person name="Stockhammer O.W."/>
            <person name="Ordas A."/>
            <person name="Bloemberg G.V."/>
            <person name="Spaink H.P."/>
            <person name="Meijer A.H."/>
        </authorList>
    </citation>
    <scope>NUCLEOTIDE SEQUENCE [LARGE SCALE GENOMIC DNA]</scope>
    <source>
        <strain evidence="5 6">FL6-60</strain>
    </source>
</reference>
<dbReference type="HOGENOM" id="CLU_121866_0_0_6"/>
<evidence type="ECO:0000313" key="6">
    <source>
        <dbReference type="Proteomes" id="UP000002230"/>
    </source>
</evidence>
<dbReference type="InterPro" id="IPR009948">
    <property type="entry name" value="Syd"/>
</dbReference>
<keyword evidence="6" id="KW-1185">Reference proteome</keyword>